<proteinExistence type="predicted"/>
<evidence type="ECO:0000256" key="5">
    <source>
        <dbReference type="ARBA" id="ARBA00022737"/>
    </source>
</evidence>
<dbReference type="InterPro" id="IPR011009">
    <property type="entry name" value="Kinase-like_dom_sf"/>
</dbReference>
<keyword evidence="6 9" id="KW-0547">Nucleotide-binding</keyword>
<evidence type="ECO:0000313" key="14">
    <source>
        <dbReference type="Proteomes" id="UP001139103"/>
    </source>
</evidence>
<keyword evidence="4" id="KW-0808">Transferase</keyword>
<dbReference type="InterPro" id="IPR017441">
    <property type="entry name" value="Protein_kinase_ATP_BS"/>
</dbReference>
<dbReference type="Pfam" id="PF00069">
    <property type="entry name" value="Pkinase"/>
    <property type="match status" value="1"/>
</dbReference>
<accession>A0A9X1MKV2</accession>
<dbReference type="InterPro" id="IPR001611">
    <property type="entry name" value="Leu-rich_rpt"/>
</dbReference>
<dbReference type="SUPFAM" id="SSF56436">
    <property type="entry name" value="C-type lectin-like"/>
    <property type="match status" value="1"/>
</dbReference>
<evidence type="ECO:0000256" key="7">
    <source>
        <dbReference type="ARBA" id="ARBA00022777"/>
    </source>
</evidence>
<evidence type="ECO:0000256" key="3">
    <source>
        <dbReference type="ARBA" id="ARBA00022614"/>
    </source>
</evidence>
<keyword evidence="11" id="KW-0472">Membrane</keyword>
<feature type="domain" description="Protein kinase" evidence="12">
    <location>
        <begin position="152"/>
        <end position="421"/>
    </location>
</feature>
<keyword evidence="5" id="KW-0677">Repeat</keyword>
<feature type="transmembrane region" description="Helical" evidence="11">
    <location>
        <begin position="344"/>
        <end position="361"/>
    </location>
</feature>
<dbReference type="Gene3D" id="3.30.200.20">
    <property type="entry name" value="Phosphorylase Kinase, domain 1"/>
    <property type="match status" value="1"/>
</dbReference>
<keyword evidence="11" id="KW-0812">Transmembrane</keyword>
<dbReference type="FunFam" id="1.10.510.10:FF:000021">
    <property type="entry name" value="Serine/threonine protein kinase"/>
    <property type="match status" value="1"/>
</dbReference>
<evidence type="ECO:0000256" key="4">
    <source>
        <dbReference type="ARBA" id="ARBA00022679"/>
    </source>
</evidence>
<dbReference type="GO" id="GO:0005524">
    <property type="term" value="F:ATP binding"/>
    <property type="evidence" value="ECO:0007669"/>
    <property type="project" value="UniProtKB-UniRule"/>
</dbReference>
<dbReference type="Proteomes" id="UP001139103">
    <property type="component" value="Unassembled WGS sequence"/>
</dbReference>
<protein>
    <recommendedName>
        <fullName evidence="1">non-specific serine/threonine protein kinase</fullName>
        <ecNumber evidence="1">2.7.11.1</ecNumber>
    </recommendedName>
</protein>
<dbReference type="PROSITE" id="PS00108">
    <property type="entry name" value="PROTEIN_KINASE_ST"/>
    <property type="match status" value="1"/>
</dbReference>
<dbReference type="PANTHER" id="PTHR43289">
    <property type="entry name" value="MITOGEN-ACTIVATED PROTEIN KINASE KINASE KINASE 20-RELATED"/>
    <property type="match status" value="1"/>
</dbReference>
<dbReference type="PROSITE" id="PS00107">
    <property type="entry name" value="PROTEIN_KINASE_ATP"/>
    <property type="match status" value="1"/>
</dbReference>
<keyword evidence="11" id="KW-1133">Transmembrane helix</keyword>
<dbReference type="Gene3D" id="1.10.510.10">
    <property type="entry name" value="Transferase(Phosphotransferase) domain 1"/>
    <property type="match status" value="1"/>
</dbReference>
<evidence type="ECO:0000256" key="11">
    <source>
        <dbReference type="SAM" id="Phobius"/>
    </source>
</evidence>
<evidence type="ECO:0000256" key="2">
    <source>
        <dbReference type="ARBA" id="ARBA00022527"/>
    </source>
</evidence>
<evidence type="ECO:0000313" key="13">
    <source>
        <dbReference type="EMBL" id="MCC9628157.1"/>
    </source>
</evidence>
<keyword evidence="3" id="KW-0433">Leucine-rich repeat</keyword>
<evidence type="ECO:0000256" key="9">
    <source>
        <dbReference type="PROSITE-ProRule" id="PRU10141"/>
    </source>
</evidence>
<gene>
    <name evidence="13" type="ORF">LOC68_07100</name>
</gene>
<evidence type="ECO:0000259" key="12">
    <source>
        <dbReference type="PROSITE" id="PS50011"/>
    </source>
</evidence>
<name>A0A9X1MKV2_9BACT</name>
<keyword evidence="2" id="KW-0723">Serine/threonine-protein kinase</keyword>
<dbReference type="RefSeq" id="WP_230217168.1">
    <property type="nucleotide sequence ID" value="NZ_JAJKFT010000004.1"/>
</dbReference>
<dbReference type="InterPro" id="IPR042095">
    <property type="entry name" value="SUMF_sf"/>
</dbReference>
<dbReference type="EMBL" id="JAJKFT010000004">
    <property type="protein sequence ID" value="MCC9628157.1"/>
    <property type="molecule type" value="Genomic_DNA"/>
</dbReference>
<feature type="binding site" evidence="9">
    <location>
        <position position="181"/>
    </location>
    <ligand>
        <name>ATP</name>
        <dbReference type="ChEBI" id="CHEBI:30616"/>
    </ligand>
</feature>
<keyword evidence="8 9" id="KW-0067">ATP-binding</keyword>
<evidence type="ECO:0000256" key="8">
    <source>
        <dbReference type="ARBA" id="ARBA00022840"/>
    </source>
</evidence>
<dbReference type="Pfam" id="PF13516">
    <property type="entry name" value="LRR_6"/>
    <property type="match status" value="1"/>
</dbReference>
<feature type="transmembrane region" description="Helical" evidence="11">
    <location>
        <begin position="444"/>
        <end position="463"/>
    </location>
</feature>
<dbReference type="PROSITE" id="PS50011">
    <property type="entry name" value="PROTEIN_KINASE_DOM"/>
    <property type="match status" value="1"/>
</dbReference>
<dbReference type="Gene3D" id="3.90.1580.10">
    <property type="entry name" value="paralog of FGE (formylglycine-generating enzyme)"/>
    <property type="match status" value="1"/>
</dbReference>
<dbReference type="InterPro" id="IPR005532">
    <property type="entry name" value="SUMF_dom"/>
</dbReference>
<dbReference type="InterPro" id="IPR032675">
    <property type="entry name" value="LRR_dom_sf"/>
</dbReference>
<dbReference type="InterPro" id="IPR008271">
    <property type="entry name" value="Ser/Thr_kinase_AS"/>
</dbReference>
<feature type="region of interest" description="Disordered" evidence="10">
    <location>
        <begin position="1104"/>
        <end position="1128"/>
    </location>
</feature>
<comment type="caution">
    <text evidence="13">The sequence shown here is derived from an EMBL/GenBank/DDBJ whole genome shotgun (WGS) entry which is preliminary data.</text>
</comment>
<evidence type="ECO:0000256" key="1">
    <source>
        <dbReference type="ARBA" id="ARBA00012513"/>
    </source>
</evidence>
<sequence length="1128" mass="124801">MDKQEQLQELLAHWNLRRQQGDELSAEELCPEHPELVPELSQLIHDFKLTNRLAAYDDSDDGNLQETVIGSFSPPAETSSLPQSELSLDAFYQRVVDSGLINAPQVHDLRARSSAADARSFAQQLVEEKQLTHFQAKVLLEGGEFPLVLDRYILLDELGAGGMGVVYKALHQEMDRLVALKILPKEAVNSEDKVRRFHREVKTAAKLDHPNIVAAFDADEDKGYHFLVMSLVNANDLSKIVRQQGPLPIAQAVDCIIQAARGLAHAHQLGIIHRDIKPANLLLTNKGKVKILDMGLARIERGDSEQEKSESIELTQTGMVMGTIAYLAPEQAFDTRAADARSDIYSLGCTLYFLLTGRVIYRQDTMMKTLMAHRDGAIPSLCDQRQDVPAELDAVFQKMVAKRPEDRFQSMTDVIAALETLPSGDEAKTSSVAARPGRSTAQRWSWIAAGLLGGVALLAGFLLQLQTPAGTVVLEINQPEIAGAEVLVDGEKKITITTGQEHPRIEITPDENRHDLTVKLAGFQTFTKEFSFATGNEQSIKVRLEPTSPATHTSSNSPDQFAAERKVAEWTTKLGGWVLLESPPQQNATTESQSVLRAPYVTHFDATNSTTKTAKDLPDGDFLVRGVFARSKPVADEDLRRLEELRSLVFLDLGSCPTTDNGMQIISKLTTLRILYLSHTAITDKGFSLISSLTNLESVGLSDTQVTSTGLAALEDLPRLHELSLSGPMFTPEAVDLLKTITPLRELFVYQLTDEHLRQISRLQQLKRITIFWRDNSYSAEGLANLKQALPDCTVNVLQPTSPVAAQIPNSNPTFGNQPPVEAAPLVVPFTAQEAEQQQAAWAKRLGVPVEMENSIGMKFRVIPPGEFLMGSSEVEVAQLLVEGAELPEMFRDMIRSETPQQKQVLPAPIAVGIHEVRRGDFRKFVAATGYQTDAETDGFGGWGLIEGKPVRSPEFLWNNNLGLETQQLEEHPVFNVSKNDAVAFCRWLSDKEGVTYRLPTEAEWEFACRSGTTTRYNMDVRRLNDFFAWGKASSPVGSKQPNNFGLFDMHGNAHEWCEGKEPVFRGGNFGSDPIVCRSASRWPQSTPTYRTYFVGFRIVRTFDPPNAPQTDSTPEPEGSPSVESSDK</sequence>
<keyword evidence="7" id="KW-0418">Kinase</keyword>
<dbReference type="Gene3D" id="3.80.10.10">
    <property type="entry name" value="Ribonuclease Inhibitor"/>
    <property type="match status" value="1"/>
</dbReference>
<dbReference type="AlphaFoldDB" id="A0A9X1MKV2"/>
<evidence type="ECO:0000256" key="10">
    <source>
        <dbReference type="SAM" id="MobiDB-lite"/>
    </source>
</evidence>
<dbReference type="PANTHER" id="PTHR43289:SF6">
    <property type="entry name" value="SERINE_THREONINE-PROTEIN KINASE NEKL-3"/>
    <property type="match status" value="1"/>
</dbReference>
<dbReference type="EC" id="2.7.11.1" evidence="1"/>
<dbReference type="CDD" id="cd14014">
    <property type="entry name" value="STKc_PknB_like"/>
    <property type="match status" value="1"/>
</dbReference>
<keyword evidence="14" id="KW-1185">Reference proteome</keyword>
<reference evidence="13" key="1">
    <citation type="submission" date="2021-11" db="EMBL/GenBank/DDBJ databases">
        <title>Genome sequence.</title>
        <authorList>
            <person name="Sun Q."/>
        </authorList>
    </citation>
    <scope>NUCLEOTIDE SEQUENCE</scope>
    <source>
        <strain evidence="13">JC732</strain>
    </source>
</reference>
<dbReference type="SMART" id="SM00220">
    <property type="entry name" value="S_TKc"/>
    <property type="match status" value="1"/>
</dbReference>
<evidence type="ECO:0000256" key="6">
    <source>
        <dbReference type="ARBA" id="ARBA00022741"/>
    </source>
</evidence>
<organism evidence="13 14">
    <name type="scientific">Blastopirellula sediminis</name>
    <dbReference type="NCBI Taxonomy" id="2894196"/>
    <lineage>
        <taxon>Bacteria</taxon>
        <taxon>Pseudomonadati</taxon>
        <taxon>Planctomycetota</taxon>
        <taxon>Planctomycetia</taxon>
        <taxon>Pirellulales</taxon>
        <taxon>Pirellulaceae</taxon>
        <taxon>Blastopirellula</taxon>
    </lineage>
</organism>
<dbReference type="SUPFAM" id="SSF52047">
    <property type="entry name" value="RNI-like"/>
    <property type="match status" value="1"/>
</dbReference>
<feature type="compositionally biased region" description="Low complexity" evidence="10">
    <location>
        <begin position="1113"/>
        <end position="1128"/>
    </location>
</feature>
<dbReference type="InterPro" id="IPR016187">
    <property type="entry name" value="CTDL_fold"/>
</dbReference>
<dbReference type="SUPFAM" id="SSF56112">
    <property type="entry name" value="Protein kinase-like (PK-like)"/>
    <property type="match status" value="1"/>
</dbReference>
<dbReference type="InterPro" id="IPR000719">
    <property type="entry name" value="Prot_kinase_dom"/>
</dbReference>
<dbReference type="GO" id="GO:0004674">
    <property type="term" value="F:protein serine/threonine kinase activity"/>
    <property type="evidence" value="ECO:0007669"/>
    <property type="project" value="UniProtKB-KW"/>
</dbReference>
<dbReference type="Pfam" id="PF03781">
    <property type="entry name" value="FGE-sulfatase"/>
    <property type="match status" value="1"/>
</dbReference>